<dbReference type="InterPro" id="IPR006311">
    <property type="entry name" value="TAT_signal"/>
</dbReference>
<keyword evidence="4" id="KW-1185">Reference proteome</keyword>
<sequence length="325" mass="35676">MPNKITRRKALTTSVKASMAAMFGYAFAPISQPTTGHKTDTNLKLPFRISLNTSTISAYKLPVDQQIDKVATAGFDGIELWMSDVKAYLEKGGTTIALKKKLQAGNLILEDMIGFSPWCSDNLGERKKAVAQLREEMLLTAELGGKYIAAPILSLKTLDRTKFDAYTERYAAILDLAADTSVTPLLELWGMGALHNLGDCAKIAIDTGHPNAAILLDFYHIYRGGNAWETLDILNGSRLPVIHMNDYPATPSREKLTDADRVLPGEGICPFNEILPKLYASGFSGGLSVELFNKGYWASMDVDTLLKMSYESTFTIVKEIVDDHG</sequence>
<dbReference type="OrthoDB" id="930834at2"/>
<proteinExistence type="predicted"/>
<keyword evidence="3" id="KW-0413">Isomerase</keyword>
<gene>
    <name evidence="3" type="ORF">SAMN05421636_103451</name>
</gene>
<accession>A0A1G7AM28</accession>
<protein>
    <submittedName>
        <fullName evidence="3">2-keto-myo-inositol isomerase</fullName>
    </submittedName>
</protein>
<dbReference type="AlphaFoldDB" id="A0A1G7AM28"/>
<dbReference type="InterPro" id="IPR050312">
    <property type="entry name" value="IolE/XylAMocC-like"/>
</dbReference>
<evidence type="ECO:0000313" key="3">
    <source>
        <dbReference type="EMBL" id="SDE15938.1"/>
    </source>
</evidence>
<dbReference type="Gene3D" id="3.20.20.150">
    <property type="entry name" value="Divalent-metal-dependent TIM barrel enzymes"/>
    <property type="match status" value="1"/>
</dbReference>
<dbReference type="PROSITE" id="PS51318">
    <property type="entry name" value="TAT"/>
    <property type="match status" value="1"/>
</dbReference>
<dbReference type="InterPro" id="IPR036237">
    <property type="entry name" value="Xyl_isomerase-like_sf"/>
</dbReference>
<dbReference type="InterPro" id="IPR013022">
    <property type="entry name" value="Xyl_isomerase-like_TIM-brl"/>
</dbReference>
<dbReference type="RefSeq" id="WP_091867283.1">
    <property type="nucleotide sequence ID" value="NZ_FNAO01000003.1"/>
</dbReference>
<dbReference type="PANTHER" id="PTHR12110:SF48">
    <property type="entry name" value="BLL3656 PROTEIN"/>
    <property type="match status" value="1"/>
</dbReference>
<evidence type="ECO:0000259" key="2">
    <source>
        <dbReference type="Pfam" id="PF01261"/>
    </source>
</evidence>
<dbReference type="Proteomes" id="UP000199109">
    <property type="component" value="Unassembled WGS sequence"/>
</dbReference>
<feature type="chain" id="PRO_5011620446" evidence="1">
    <location>
        <begin position="29"/>
        <end position="325"/>
    </location>
</feature>
<reference evidence="3 4" key="1">
    <citation type="submission" date="2016-10" db="EMBL/GenBank/DDBJ databases">
        <authorList>
            <person name="de Groot N.N."/>
        </authorList>
    </citation>
    <scope>NUCLEOTIDE SEQUENCE [LARGE SCALE GENOMIC DNA]</scope>
    <source>
        <strain evidence="3 4">DSM 23421</strain>
    </source>
</reference>
<name>A0A1G7AM28_9FLAO</name>
<organism evidence="3 4">
    <name type="scientific">Pricia antarctica</name>
    <dbReference type="NCBI Taxonomy" id="641691"/>
    <lineage>
        <taxon>Bacteria</taxon>
        <taxon>Pseudomonadati</taxon>
        <taxon>Bacteroidota</taxon>
        <taxon>Flavobacteriia</taxon>
        <taxon>Flavobacteriales</taxon>
        <taxon>Flavobacteriaceae</taxon>
        <taxon>Pricia</taxon>
    </lineage>
</organism>
<dbReference type="PANTHER" id="PTHR12110">
    <property type="entry name" value="HYDROXYPYRUVATE ISOMERASE"/>
    <property type="match status" value="1"/>
</dbReference>
<dbReference type="EMBL" id="FNAO01000003">
    <property type="protein sequence ID" value="SDE15938.1"/>
    <property type="molecule type" value="Genomic_DNA"/>
</dbReference>
<evidence type="ECO:0000256" key="1">
    <source>
        <dbReference type="SAM" id="SignalP"/>
    </source>
</evidence>
<keyword evidence="1" id="KW-0732">Signal</keyword>
<dbReference type="SUPFAM" id="SSF51658">
    <property type="entry name" value="Xylose isomerase-like"/>
    <property type="match status" value="1"/>
</dbReference>
<feature type="domain" description="Xylose isomerase-like TIM barrel" evidence="2">
    <location>
        <begin position="67"/>
        <end position="295"/>
    </location>
</feature>
<dbReference type="Pfam" id="PF01261">
    <property type="entry name" value="AP_endonuc_2"/>
    <property type="match status" value="1"/>
</dbReference>
<evidence type="ECO:0000313" key="4">
    <source>
        <dbReference type="Proteomes" id="UP000199109"/>
    </source>
</evidence>
<dbReference type="STRING" id="641691.SAMN05421636_103451"/>
<feature type="signal peptide" evidence="1">
    <location>
        <begin position="1"/>
        <end position="28"/>
    </location>
</feature>
<dbReference type="GO" id="GO:0016853">
    <property type="term" value="F:isomerase activity"/>
    <property type="evidence" value="ECO:0007669"/>
    <property type="project" value="UniProtKB-KW"/>
</dbReference>